<dbReference type="Gene3D" id="1.10.630.10">
    <property type="entry name" value="Cytochrome P450"/>
    <property type="match status" value="1"/>
</dbReference>
<accession>A0AB40CNG5</accession>
<feature type="binding site" description="axial binding residue" evidence="10">
    <location>
        <position position="483"/>
    </location>
    <ligand>
        <name>heme</name>
        <dbReference type="ChEBI" id="CHEBI:30413"/>
    </ligand>
    <ligandPart>
        <name>Fe</name>
        <dbReference type="ChEBI" id="CHEBI:18248"/>
    </ligandPart>
</feature>
<dbReference type="SUPFAM" id="SSF48264">
    <property type="entry name" value="Cytochrome P450"/>
    <property type="match status" value="1"/>
</dbReference>
<feature type="transmembrane region" description="Helical" evidence="12">
    <location>
        <begin position="23"/>
        <end position="44"/>
    </location>
</feature>
<evidence type="ECO:0000256" key="10">
    <source>
        <dbReference type="PIRSR" id="PIRSR602401-1"/>
    </source>
</evidence>
<evidence type="ECO:0000256" key="11">
    <source>
        <dbReference type="RuleBase" id="RU000461"/>
    </source>
</evidence>
<name>A0AB40CNG5_DIOCR</name>
<comment type="subcellular location">
    <subcellularLocation>
        <location evidence="2">Membrane</location>
    </subcellularLocation>
</comment>
<dbReference type="InterPro" id="IPR001128">
    <property type="entry name" value="Cyt_P450"/>
</dbReference>
<keyword evidence="7 11" id="KW-0560">Oxidoreductase</keyword>
<keyword evidence="4 12" id="KW-0812">Transmembrane</keyword>
<evidence type="ECO:0000256" key="5">
    <source>
        <dbReference type="ARBA" id="ARBA00022723"/>
    </source>
</evidence>
<dbReference type="PANTHER" id="PTHR47947:SF26">
    <property type="entry name" value="CYTOCHROME P450"/>
    <property type="match status" value="1"/>
</dbReference>
<dbReference type="GO" id="GO:0005506">
    <property type="term" value="F:iron ion binding"/>
    <property type="evidence" value="ECO:0007669"/>
    <property type="project" value="InterPro"/>
</dbReference>
<protein>
    <submittedName>
        <fullName evidence="14">Cytochrome P450 CYP82D47-like</fullName>
    </submittedName>
</protein>
<evidence type="ECO:0000256" key="3">
    <source>
        <dbReference type="ARBA" id="ARBA00022617"/>
    </source>
</evidence>
<dbReference type="GO" id="GO:0016020">
    <property type="term" value="C:membrane"/>
    <property type="evidence" value="ECO:0007669"/>
    <property type="project" value="UniProtKB-SubCell"/>
</dbReference>
<dbReference type="Proteomes" id="UP001515500">
    <property type="component" value="Chromosome 15"/>
</dbReference>
<evidence type="ECO:0000256" key="9">
    <source>
        <dbReference type="ARBA" id="ARBA00023136"/>
    </source>
</evidence>
<evidence type="ECO:0000256" key="6">
    <source>
        <dbReference type="ARBA" id="ARBA00022989"/>
    </source>
</evidence>
<evidence type="ECO:0000256" key="1">
    <source>
        <dbReference type="ARBA" id="ARBA00001971"/>
    </source>
</evidence>
<keyword evidence="9 12" id="KW-0472">Membrane</keyword>
<dbReference type="GeneID" id="120277030"/>
<evidence type="ECO:0000256" key="8">
    <source>
        <dbReference type="ARBA" id="ARBA00023004"/>
    </source>
</evidence>
<evidence type="ECO:0000313" key="13">
    <source>
        <dbReference type="Proteomes" id="UP001515500"/>
    </source>
</evidence>
<dbReference type="PROSITE" id="PS00086">
    <property type="entry name" value="CYTOCHROME_P450"/>
    <property type="match status" value="1"/>
</dbReference>
<evidence type="ECO:0000256" key="7">
    <source>
        <dbReference type="ARBA" id="ARBA00023002"/>
    </source>
</evidence>
<proteinExistence type="inferred from homology"/>
<dbReference type="GO" id="GO:0004497">
    <property type="term" value="F:monooxygenase activity"/>
    <property type="evidence" value="ECO:0007669"/>
    <property type="project" value="UniProtKB-KW"/>
</dbReference>
<evidence type="ECO:0000313" key="14">
    <source>
        <dbReference type="RefSeq" id="XP_039139709.1"/>
    </source>
</evidence>
<organism evidence="13 14">
    <name type="scientific">Dioscorea cayennensis subsp. rotundata</name>
    <name type="common">White Guinea yam</name>
    <name type="synonym">Dioscorea rotundata</name>
    <dbReference type="NCBI Taxonomy" id="55577"/>
    <lineage>
        <taxon>Eukaryota</taxon>
        <taxon>Viridiplantae</taxon>
        <taxon>Streptophyta</taxon>
        <taxon>Embryophyta</taxon>
        <taxon>Tracheophyta</taxon>
        <taxon>Spermatophyta</taxon>
        <taxon>Magnoliopsida</taxon>
        <taxon>Liliopsida</taxon>
        <taxon>Dioscoreales</taxon>
        <taxon>Dioscoreaceae</taxon>
        <taxon>Dioscorea</taxon>
    </lineage>
</organism>
<evidence type="ECO:0000256" key="4">
    <source>
        <dbReference type="ARBA" id="ARBA00022692"/>
    </source>
</evidence>
<dbReference type="InterPro" id="IPR050651">
    <property type="entry name" value="Plant_Cytochrome_P450_Monoox"/>
</dbReference>
<dbReference type="InterPro" id="IPR017972">
    <property type="entry name" value="Cyt_P450_CS"/>
</dbReference>
<dbReference type="GO" id="GO:0020037">
    <property type="term" value="F:heme binding"/>
    <property type="evidence" value="ECO:0007669"/>
    <property type="project" value="InterPro"/>
</dbReference>
<dbReference type="PANTHER" id="PTHR47947">
    <property type="entry name" value="CYTOCHROME P450 82C3-RELATED"/>
    <property type="match status" value="1"/>
</dbReference>
<keyword evidence="8 10" id="KW-0408">Iron</keyword>
<comment type="similarity">
    <text evidence="11">Belongs to the cytochrome P450 family.</text>
</comment>
<keyword evidence="11" id="KW-0503">Monooxygenase</keyword>
<comment type="cofactor">
    <cofactor evidence="1 10">
        <name>heme</name>
        <dbReference type="ChEBI" id="CHEBI:30413"/>
    </cofactor>
</comment>
<dbReference type="GO" id="GO:0016705">
    <property type="term" value="F:oxidoreductase activity, acting on paired donors, with incorporation or reduction of molecular oxygen"/>
    <property type="evidence" value="ECO:0007669"/>
    <property type="project" value="InterPro"/>
</dbReference>
<dbReference type="InterPro" id="IPR036396">
    <property type="entry name" value="Cyt_P450_sf"/>
</dbReference>
<dbReference type="PRINTS" id="PR00463">
    <property type="entry name" value="EP450I"/>
</dbReference>
<evidence type="ECO:0000256" key="12">
    <source>
        <dbReference type="SAM" id="Phobius"/>
    </source>
</evidence>
<dbReference type="AlphaFoldDB" id="A0AB40CNG5"/>
<keyword evidence="13" id="KW-1185">Reference proteome</keyword>
<keyword evidence="5 10" id="KW-0479">Metal-binding</keyword>
<dbReference type="FunFam" id="1.10.630.10:FF:000026">
    <property type="entry name" value="Cytochrome P450 82C4"/>
    <property type="match status" value="1"/>
</dbReference>
<sequence>MHYHLQLQSIVVKELHRRYMDDYLLQLQSIVVIFALIILCKVLWHSTFKSFNNKHKQPPQPFFALPVIGHLHLLLNAQPFHHKLGEMADKLGPAFMLRLGSRRTLVISSWEVAKECFTVNDKALASRPSNTAAVTHLAYKAAFFGLAPYGSFWRSMRKIATTELLSNTRLDKLKHVMLAEVDTCIKELHNLCGDNNNDNSRVDMKEWLGDLNFNIILQMVTGKRFFGSGGGSDEAWRFRKATHKFFHLLFVSVPSDMFPWLEWMDLGGYVKAMKAVAKEMDSVMVRLVEEHRERRASGVTAGGTDFIDVMLSIMEDDHELQAYFDKETLIIATSLNLILGGTDTTTISLIRVLAHLLNNPDALKKAQTELEEQVGVNRVVNESDINNLIYLQAMIKESLRLTPSSELLVPRETVEDCTISGFHIPAGTQVIVNAWKLQRDPSVWPDPLEFRPNRFLPSHAAAGIDVKGQNYELIPFGSGRRLCPGISMSLHVMHLTLARLIQAFELRLINNVPNELFEGLFSMALHSAPLVVEITPRLPLELYQS</sequence>
<reference evidence="14" key="1">
    <citation type="submission" date="2025-08" db="UniProtKB">
        <authorList>
            <consortium name="RefSeq"/>
        </authorList>
    </citation>
    <scope>IDENTIFICATION</scope>
</reference>
<dbReference type="PRINTS" id="PR00385">
    <property type="entry name" value="P450"/>
</dbReference>
<evidence type="ECO:0000256" key="2">
    <source>
        <dbReference type="ARBA" id="ARBA00004370"/>
    </source>
</evidence>
<dbReference type="InterPro" id="IPR002401">
    <property type="entry name" value="Cyt_P450_E_grp-I"/>
</dbReference>
<dbReference type="Pfam" id="PF00067">
    <property type="entry name" value="p450"/>
    <property type="match status" value="1"/>
</dbReference>
<dbReference type="RefSeq" id="XP_039139709.1">
    <property type="nucleotide sequence ID" value="XM_039283775.1"/>
</dbReference>
<gene>
    <name evidence="14" type="primary">LOC120277030</name>
</gene>
<keyword evidence="6 12" id="KW-1133">Transmembrane helix</keyword>
<keyword evidence="3 10" id="KW-0349">Heme</keyword>